<evidence type="ECO:0000313" key="4">
    <source>
        <dbReference type="EMBL" id="GGH86139.1"/>
    </source>
</evidence>
<evidence type="ECO:0000256" key="2">
    <source>
        <dbReference type="RuleBase" id="RU003875"/>
    </source>
</evidence>
<evidence type="ECO:0000256" key="1">
    <source>
        <dbReference type="ARBA" id="ARBA00009497"/>
    </source>
</evidence>
<dbReference type="CDD" id="cd01043">
    <property type="entry name" value="DPS"/>
    <property type="match status" value="1"/>
</dbReference>
<name>A0A8J3ENG9_9BACL</name>
<reference evidence="4" key="2">
    <citation type="submission" date="2020-09" db="EMBL/GenBank/DDBJ databases">
        <authorList>
            <person name="Sun Q."/>
            <person name="Zhou Y."/>
        </authorList>
    </citation>
    <scope>NUCLEOTIDE SEQUENCE</scope>
    <source>
        <strain evidence="4">CGMCC 1.12777</strain>
    </source>
</reference>
<reference evidence="4" key="1">
    <citation type="journal article" date="2014" name="Int. J. Syst. Evol. Microbiol.">
        <title>Complete genome sequence of Corynebacterium casei LMG S-19264T (=DSM 44701T), isolated from a smear-ripened cheese.</title>
        <authorList>
            <consortium name="US DOE Joint Genome Institute (JGI-PGF)"/>
            <person name="Walter F."/>
            <person name="Albersmeier A."/>
            <person name="Kalinowski J."/>
            <person name="Ruckert C."/>
        </authorList>
    </citation>
    <scope>NUCLEOTIDE SEQUENCE</scope>
    <source>
        <strain evidence="4">CGMCC 1.12777</strain>
    </source>
</reference>
<dbReference type="Proteomes" id="UP000656813">
    <property type="component" value="Unassembled WGS sequence"/>
</dbReference>
<dbReference type="InterPro" id="IPR023188">
    <property type="entry name" value="DPS_DNA-bd_CS"/>
</dbReference>
<dbReference type="InterPro" id="IPR008331">
    <property type="entry name" value="Ferritin_DPS_dom"/>
</dbReference>
<accession>A0A8J3ENG9</accession>
<gene>
    <name evidence="4" type="ORF">GCM10007096_33150</name>
</gene>
<dbReference type="Gene3D" id="1.20.1260.10">
    <property type="match status" value="1"/>
</dbReference>
<comment type="caution">
    <text evidence="4">The sequence shown here is derived from an EMBL/GenBank/DDBJ whole genome shotgun (WGS) entry which is preliminary data.</text>
</comment>
<dbReference type="InterPro" id="IPR012347">
    <property type="entry name" value="Ferritin-like"/>
</dbReference>
<keyword evidence="5" id="KW-1185">Reference proteome</keyword>
<dbReference type="InterPro" id="IPR002177">
    <property type="entry name" value="DPS_DNA-bd"/>
</dbReference>
<dbReference type="AlphaFoldDB" id="A0A8J3ENG9"/>
<dbReference type="PROSITE" id="PS00818">
    <property type="entry name" value="DPS_1"/>
    <property type="match status" value="1"/>
</dbReference>
<dbReference type="Pfam" id="PF00210">
    <property type="entry name" value="Ferritin"/>
    <property type="match status" value="1"/>
</dbReference>
<organism evidence="4 5">
    <name type="scientific">Pullulanibacillus pueri</name>
    <dbReference type="NCBI Taxonomy" id="1437324"/>
    <lineage>
        <taxon>Bacteria</taxon>
        <taxon>Bacillati</taxon>
        <taxon>Bacillota</taxon>
        <taxon>Bacilli</taxon>
        <taxon>Bacillales</taxon>
        <taxon>Sporolactobacillaceae</taxon>
        <taxon>Pullulanibacillus</taxon>
    </lineage>
</organism>
<comment type="similarity">
    <text evidence="1 2">Belongs to the Dps family.</text>
</comment>
<dbReference type="PANTHER" id="PTHR42932">
    <property type="entry name" value="GENERAL STRESS PROTEIN 20U"/>
    <property type="match status" value="1"/>
</dbReference>
<dbReference type="GO" id="GO:0008199">
    <property type="term" value="F:ferric iron binding"/>
    <property type="evidence" value="ECO:0007669"/>
    <property type="project" value="InterPro"/>
</dbReference>
<dbReference type="PIRSF" id="PIRSF005900">
    <property type="entry name" value="Dps"/>
    <property type="match status" value="1"/>
</dbReference>
<dbReference type="PRINTS" id="PR01346">
    <property type="entry name" value="HELNAPAPROT"/>
</dbReference>
<proteinExistence type="inferred from homology"/>
<dbReference type="RefSeq" id="WP_188498504.1">
    <property type="nucleotide sequence ID" value="NZ_BMFV01000030.1"/>
</dbReference>
<dbReference type="InterPro" id="IPR009078">
    <property type="entry name" value="Ferritin-like_SF"/>
</dbReference>
<sequence length="151" mass="17702">MSNGNQKLINFLNQELSNFNVMYVKLHRYHWFVQGHHFFGLHALFEDLYKEFATDLDAIAERVLAIGGKPLATMSKYLEECTLKEAQADDKESEIMSQLHEDYNQLIKEIKETGLPLAKELEDETTVDFLIQLLAKFEKHVWMLRSFLAYE</sequence>
<dbReference type="PANTHER" id="PTHR42932:SF1">
    <property type="entry name" value="GENERAL STRESS PROTEIN 20U"/>
    <property type="match status" value="1"/>
</dbReference>
<dbReference type="PROSITE" id="PS00819">
    <property type="entry name" value="DPS_2"/>
    <property type="match status" value="1"/>
</dbReference>
<feature type="domain" description="Ferritin/DPS" evidence="3">
    <location>
        <begin position="10"/>
        <end position="149"/>
    </location>
</feature>
<dbReference type="EMBL" id="BMFV01000030">
    <property type="protein sequence ID" value="GGH86139.1"/>
    <property type="molecule type" value="Genomic_DNA"/>
</dbReference>
<dbReference type="SUPFAM" id="SSF47240">
    <property type="entry name" value="Ferritin-like"/>
    <property type="match status" value="1"/>
</dbReference>
<evidence type="ECO:0000259" key="3">
    <source>
        <dbReference type="Pfam" id="PF00210"/>
    </source>
</evidence>
<evidence type="ECO:0000313" key="5">
    <source>
        <dbReference type="Proteomes" id="UP000656813"/>
    </source>
</evidence>
<protein>
    <submittedName>
        <fullName evidence="4">DNA starvation/stationary phase protection protein</fullName>
    </submittedName>
</protein>
<dbReference type="GO" id="GO:0016722">
    <property type="term" value="F:oxidoreductase activity, acting on metal ions"/>
    <property type="evidence" value="ECO:0007669"/>
    <property type="project" value="InterPro"/>
</dbReference>